<feature type="transmembrane region" description="Helical" evidence="10">
    <location>
        <begin position="666"/>
        <end position="683"/>
    </location>
</feature>
<dbReference type="GO" id="GO:0016020">
    <property type="term" value="C:membrane"/>
    <property type="evidence" value="ECO:0007669"/>
    <property type="project" value="UniProtKB-SubCell"/>
</dbReference>
<gene>
    <name evidence="11" type="ORF">DB88DRAFT_433850</name>
</gene>
<dbReference type="InterPro" id="IPR004648">
    <property type="entry name" value="Oligpept_transpt"/>
</dbReference>
<feature type="region of interest" description="Disordered" evidence="9">
    <location>
        <begin position="1"/>
        <end position="48"/>
    </location>
</feature>
<feature type="transmembrane region" description="Helical" evidence="10">
    <location>
        <begin position="140"/>
        <end position="161"/>
    </location>
</feature>
<accession>A0AAD9FX62</accession>
<keyword evidence="4 10" id="KW-0812">Transmembrane</keyword>
<comment type="caution">
    <text evidence="11">The sequence shown here is derived from an EMBL/GenBank/DDBJ whole genome shotgun (WGS) entry which is preliminary data.</text>
</comment>
<evidence type="ECO:0000313" key="12">
    <source>
        <dbReference type="Proteomes" id="UP001182556"/>
    </source>
</evidence>
<feature type="transmembrane region" description="Helical" evidence="10">
    <location>
        <begin position="321"/>
        <end position="339"/>
    </location>
</feature>
<feature type="transmembrane region" description="Helical" evidence="10">
    <location>
        <begin position="740"/>
        <end position="762"/>
    </location>
</feature>
<dbReference type="Pfam" id="PF03169">
    <property type="entry name" value="OPT"/>
    <property type="match status" value="1"/>
</dbReference>
<dbReference type="AlphaFoldDB" id="A0AAD9FX62"/>
<feature type="transmembrane region" description="Helical" evidence="10">
    <location>
        <begin position="359"/>
        <end position="378"/>
    </location>
</feature>
<keyword evidence="3" id="KW-0813">Transport</keyword>
<evidence type="ECO:0000313" key="11">
    <source>
        <dbReference type="EMBL" id="KAK1927931.1"/>
    </source>
</evidence>
<feature type="compositionally biased region" description="Low complexity" evidence="9">
    <location>
        <begin position="31"/>
        <end position="44"/>
    </location>
</feature>
<comment type="subcellular location">
    <subcellularLocation>
        <location evidence="1">Membrane</location>
        <topology evidence="1">Multi-pass membrane protein</topology>
    </subcellularLocation>
</comment>
<name>A0AAD9FX62_PAPLA</name>
<keyword evidence="5" id="KW-0571">Peptide transport</keyword>
<feature type="compositionally biased region" description="Polar residues" evidence="9">
    <location>
        <begin position="19"/>
        <end position="28"/>
    </location>
</feature>
<feature type="transmembrane region" description="Helical" evidence="10">
    <location>
        <begin position="511"/>
        <end position="533"/>
    </location>
</feature>
<proteinExistence type="inferred from homology"/>
<dbReference type="NCBIfam" id="TIGR00727">
    <property type="entry name" value="ISP4_OPT"/>
    <property type="match status" value="1"/>
</dbReference>
<keyword evidence="6" id="KW-0653">Protein transport</keyword>
<keyword evidence="8 10" id="KW-0472">Membrane</keyword>
<evidence type="ECO:0000256" key="1">
    <source>
        <dbReference type="ARBA" id="ARBA00004141"/>
    </source>
</evidence>
<keyword evidence="7 10" id="KW-1133">Transmembrane helix</keyword>
<dbReference type="GO" id="GO:0015031">
    <property type="term" value="P:protein transport"/>
    <property type="evidence" value="ECO:0007669"/>
    <property type="project" value="UniProtKB-KW"/>
</dbReference>
<evidence type="ECO:0000256" key="4">
    <source>
        <dbReference type="ARBA" id="ARBA00022692"/>
    </source>
</evidence>
<feature type="transmembrane region" description="Helical" evidence="10">
    <location>
        <begin position="190"/>
        <end position="210"/>
    </location>
</feature>
<feature type="transmembrane region" description="Helical" evidence="10">
    <location>
        <begin position="485"/>
        <end position="505"/>
    </location>
</feature>
<feature type="transmembrane region" description="Helical" evidence="10">
    <location>
        <begin position="222"/>
        <end position="243"/>
    </location>
</feature>
<dbReference type="NCBIfam" id="TIGR00728">
    <property type="entry name" value="OPT_sfam"/>
    <property type="match status" value="1"/>
</dbReference>
<evidence type="ECO:0000256" key="9">
    <source>
        <dbReference type="SAM" id="MobiDB-lite"/>
    </source>
</evidence>
<dbReference type="PANTHER" id="PTHR22601">
    <property type="entry name" value="ISP4 LIKE PROTEIN"/>
    <property type="match status" value="1"/>
</dbReference>
<keyword evidence="12" id="KW-1185">Reference proteome</keyword>
<feature type="transmembrane region" description="Helical" evidence="10">
    <location>
        <begin position="115"/>
        <end position="134"/>
    </location>
</feature>
<evidence type="ECO:0000256" key="8">
    <source>
        <dbReference type="ARBA" id="ARBA00023136"/>
    </source>
</evidence>
<comment type="similarity">
    <text evidence="2">Belongs to the oligopeptide OPT transporter family.</text>
</comment>
<reference evidence="11" key="1">
    <citation type="submission" date="2023-02" db="EMBL/GenBank/DDBJ databases">
        <title>Identification and recombinant expression of a fungal hydrolase from Papiliotrema laurentii that hydrolyzes apple cutin and clears colloidal polyester polyurethane.</title>
        <authorList>
            <consortium name="DOE Joint Genome Institute"/>
            <person name="Roman V.A."/>
            <person name="Bojanowski C."/>
            <person name="Crable B.R."/>
            <person name="Wagner D.N."/>
            <person name="Hung C.S."/>
            <person name="Nadeau L.J."/>
            <person name="Schratz L."/>
            <person name="Haridas S."/>
            <person name="Pangilinan J."/>
            <person name="Lipzen A."/>
            <person name="Na H."/>
            <person name="Yan M."/>
            <person name="Ng V."/>
            <person name="Grigoriev I.V."/>
            <person name="Spatafora J.W."/>
            <person name="Barlow D."/>
            <person name="Biffinger J."/>
            <person name="Kelley-Loughnane N."/>
            <person name="Varaljay V.A."/>
            <person name="Crookes-Goodson W.J."/>
        </authorList>
    </citation>
    <scope>NUCLEOTIDE SEQUENCE</scope>
    <source>
        <strain evidence="11">5307AH</strain>
    </source>
</reference>
<evidence type="ECO:0000256" key="7">
    <source>
        <dbReference type="ARBA" id="ARBA00022989"/>
    </source>
</evidence>
<dbReference type="GO" id="GO:0035673">
    <property type="term" value="F:oligopeptide transmembrane transporter activity"/>
    <property type="evidence" value="ECO:0007669"/>
    <property type="project" value="InterPro"/>
</dbReference>
<organism evidence="11 12">
    <name type="scientific">Papiliotrema laurentii</name>
    <name type="common">Cryptococcus laurentii</name>
    <dbReference type="NCBI Taxonomy" id="5418"/>
    <lineage>
        <taxon>Eukaryota</taxon>
        <taxon>Fungi</taxon>
        <taxon>Dikarya</taxon>
        <taxon>Basidiomycota</taxon>
        <taxon>Agaricomycotina</taxon>
        <taxon>Tremellomycetes</taxon>
        <taxon>Tremellales</taxon>
        <taxon>Rhynchogastremaceae</taxon>
        <taxon>Papiliotrema</taxon>
    </lineage>
</organism>
<evidence type="ECO:0000256" key="3">
    <source>
        <dbReference type="ARBA" id="ARBA00022448"/>
    </source>
</evidence>
<evidence type="ECO:0000256" key="10">
    <source>
        <dbReference type="SAM" id="Phobius"/>
    </source>
</evidence>
<evidence type="ECO:0000256" key="6">
    <source>
        <dbReference type="ARBA" id="ARBA00022927"/>
    </source>
</evidence>
<feature type="transmembrane region" description="Helical" evidence="10">
    <location>
        <begin position="425"/>
        <end position="447"/>
    </location>
</feature>
<dbReference type="EMBL" id="JAODAN010000001">
    <property type="protein sequence ID" value="KAK1927931.1"/>
    <property type="molecule type" value="Genomic_DNA"/>
</dbReference>
<feature type="transmembrane region" description="Helical" evidence="10">
    <location>
        <begin position="284"/>
        <end position="309"/>
    </location>
</feature>
<sequence length="801" mass="89368">MSQRHKASAPLLPGFGATGSASDFSSDATPGRSNGRGYSRGSYGMTEMSGDMTVPDGKTTWGDGMATVPKEGSEGESLGAADFDLAEEDSPFAEVRASVSNIDDVDMPALTIRSWVLGMFFAIICTGANTFFSFRTPAPYISAMIIQVVVYPIGKFAAWALPIRTWTLPRWLGSVQFSFNPGPFNIKEHALIVIMANISLTPAYALYSVVTSELWYGHDFGIGFSILLMLSTQLTGFAFAGLCRRFVVWPASMIWPSVLAVSTSLNAFHAEDEGYEGGMTRIRFLMVCGGAAFAYYFLPGFLFTALSYFSFICWIWPRSPVVNQLFGVSTGLGYSMITFDWTQITWIGNPLVVPWWAEVNYMIGFVLFYWILAPIFYYTNVWYTAYLPINVSDAADRYGSAYDIFSILTPDITLNLTAYQEYSPVYLSATFSMTFMLAFALSTGLLVHTALYHGPRIYYALRNIRAEAEDIHMKLMRAYPEVPDWWFLVLFGICFVFAIVGIEVFKTGLPVWGYLLSVLLPLIYTLPAVFIFAMTTQQISVNLLGELIPGYLFSGQPVPGMIFKTYSVQTLLQTLLFVQDQKLGHYMKLPPRSTFIAQLSSATVCGLVQIATKELLFAAVPDMCASQQANHLTCSYTKVFFTSTIIWGLVGPGRLFSKGYLYNPQLWALLIGAILPIPLWFWVRRKPRSIFRNLNIPVVLNGGFSIPPASGINYASFFITGFVFQFWIRRRFFAWWSKYNYILAIALDVGTALSALFIFLVLDLPGVNLNWWGNTVFTKTADWSGVSYLTAPPTGFGPDVW</sequence>
<evidence type="ECO:0000256" key="5">
    <source>
        <dbReference type="ARBA" id="ARBA00022856"/>
    </source>
</evidence>
<dbReference type="Proteomes" id="UP001182556">
    <property type="component" value="Unassembled WGS sequence"/>
</dbReference>
<evidence type="ECO:0000256" key="2">
    <source>
        <dbReference type="ARBA" id="ARBA00008807"/>
    </source>
</evidence>
<protein>
    <submittedName>
        <fullName evidence="11">OPT oligopeptide transporter protein-domain-containing protein</fullName>
    </submittedName>
</protein>
<dbReference type="InterPro" id="IPR004813">
    <property type="entry name" value="OPT"/>
</dbReference>